<organism evidence="2 3">
    <name type="scientific">Flavobacterium bizetiae</name>
    <dbReference type="NCBI Taxonomy" id="2704140"/>
    <lineage>
        <taxon>Bacteria</taxon>
        <taxon>Pseudomonadati</taxon>
        <taxon>Bacteroidota</taxon>
        <taxon>Flavobacteriia</taxon>
        <taxon>Flavobacteriales</taxon>
        <taxon>Flavobacteriaceae</taxon>
        <taxon>Flavobacterium</taxon>
    </lineage>
</organism>
<dbReference type="AlphaFoldDB" id="A0A6N3IWH7"/>
<feature type="signal peptide" evidence="1">
    <location>
        <begin position="1"/>
        <end position="20"/>
    </location>
</feature>
<feature type="chain" id="PRO_5026920257" description="YD repeat-containing protein" evidence="1">
    <location>
        <begin position="21"/>
        <end position="256"/>
    </location>
</feature>
<keyword evidence="3" id="KW-1185">Reference proteome</keyword>
<sequence>MQTFFTTTCLLFFTFNIALAQTNHNDLKDVNLKGNVKTFGQCFLEGLLISPKDNNKICQMGIGNTYNEKGFLLSFNSVSYNAKVLEIKYYYGTDGVLNASDYYYPATKMSQSLLVTVKQDTAKNEVSYWFYEGSVLQSKTVFIRDEKGNLVGHLNYGKDEELNMEKHYEYDANNYRIKESFWSVSPPGYLDQPILKSVVTYKNDEFGNPIMKINSSRKETTTYTYKYDSNGNWLLRTSYNDKGEINQIAEQYFEYY</sequence>
<evidence type="ECO:0008006" key="4">
    <source>
        <dbReference type="Google" id="ProtNLM"/>
    </source>
</evidence>
<gene>
    <name evidence="2" type="ORF">FLA105534_02592</name>
</gene>
<evidence type="ECO:0000256" key="1">
    <source>
        <dbReference type="SAM" id="SignalP"/>
    </source>
</evidence>
<evidence type="ECO:0000313" key="3">
    <source>
        <dbReference type="Proteomes" id="UP000479938"/>
    </source>
</evidence>
<reference evidence="2 3" key="1">
    <citation type="submission" date="2020-02" db="EMBL/GenBank/DDBJ databases">
        <authorList>
            <person name="Criscuolo A."/>
        </authorList>
    </citation>
    <scope>NUCLEOTIDE SEQUENCE [LARGE SCALE GENOMIC DNA]</scope>
    <source>
        <strain evidence="2">CIP105534</strain>
    </source>
</reference>
<keyword evidence="1" id="KW-0732">Signal</keyword>
<evidence type="ECO:0000313" key="2">
    <source>
        <dbReference type="EMBL" id="CAA9199403.1"/>
    </source>
</evidence>
<proteinExistence type="predicted"/>
<dbReference type="RefSeq" id="WP_173971172.1">
    <property type="nucleotide sequence ID" value="NZ_CADCSU010000097.1"/>
</dbReference>
<dbReference type="EMBL" id="CADCSU010000097">
    <property type="protein sequence ID" value="CAA9199403.1"/>
    <property type="molecule type" value="Genomic_DNA"/>
</dbReference>
<protein>
    <recommendedName>
        <fullName evidence="4">YD repeat-containing protein</fullName>
    </recommendedName>
</protein>
<accession>A0A6N3IWH7</accession>
<name>A0A6N3IWH7_9FLAO</name>
<dbReference type="Proteomes" id="UP000479938">
    <property type="component" value="Unassembled WGS sequence"/>
</dbReference>